<evidence type="ECO:0000256" key="3">
    <source>
        <dbReference type="ARBA" id="ARBA00023180"/>
    </source>
</evidence>
<dbReference type="EMBL" id="HBUF01341508">
    <property type="protein sequence ID" value="CAG6704197.1"/>
    <property type="molecule type" value="Transcribed_RNA"/>
</dbReference>
<accession>A0A8D8UBN9</accession>
<dbReference type="EMBL" id="HBUF01341509">
    <property type="protein sequence ID" value="CAG6704198.1"/>
    <property type="molecule type" value="Transcribed_RNA"/>
</dbReference>
<dbReference type="EMBL" id="HBUF01341510">
    <property type="protein sequence ID" value="CAG6704199.1"/>
    <property type="molecule type" value="Transcribed_RNA"/>
</dbReference>
<proteinExistence type="inferred from homology"/>
<evidence type="ECO:0000256" key="2">
    <source>
        <dbReference type="ARBA" id="ARBA00022553"/>
    </source>
</evidence>
<keyword evidence="3" id="KW-0325">Glycoprotein</keyword>
<reference evidence="6" key="1">
    <citation type="submission" date="2021-05" db="EMBL/GenBank/DDBJ databases">
        <authorList>
            <person name="Alioto T."/>
            <person name="Alioto T."/>
            <person name="Gomez Garrido J."/>
        </authorList>
    </citation>
    <scope>NUCLEOTIDE SEQUENCE</scope>
</reference>
<dbReference type="Gene3D" id="2.120.10.30">
    <property type="entry name" value="TolB, C-terminal domain"/>
    <property type="match status" value="1"/>
</dbReference>
<protein>
    <submittedName>
        <fullName evidence="6">Adipocyte plasma membrane-associated protein</fullName>
    </submittedName>
</protein>
<keyword evidence="4" id="KW-0472">Membrane</keyword>
<dbReference type="InterPro" id="IPR018119">
    <property type="entry name" value="Strictosidine_synth_cons-reg"/>
</dbReference>
<dbReference type="GO" id="GO:0016787">
    <property type="term" value="F:hydrolase activity"/>
    <property type="evidence" value="ECO:0007669"/>
    <property type="project" value="TreeGrafter"/>
</dbReference>
<evidence type="ECO:0000256" key="4">
    <source>
        <dbReference type="SAM" id="Phobius"/>
    </source>
</evidence>
<sequence>MAFIRNFFISIVIAIVAITFYPGLEPEIDFTAFEVTPARPLEGKLALNERLNNAEKLFVDEIHSPECVVKHKNELYMGVQGGHILKLSNGKLLPVAKIGQTCYGFQYGKVCGRPLGLKFDRAGSLYAADAFNGIFKINVTSGQTEQLISLDVEIDGAKPLVPNSLAVASDGMIYWSDSSTHYNLYDGVFDCLTSGSGRLIQYNPKTKQNKVLIPNVHFANGVELSADESFVVVAETMRNRVRRYHLRGPKQGTSDVFIDGLPGMPDNVKRDSKGNFLVSIVVAVDEYTPQILQIIGPFPNIRKFVARLLHLVEKIPSEQVRHVVGHFDSVSFVRPDRYSLLIISHQGEIVDALHSIDGSLKGSSDVEELNGAYYFGSYSAKHLAKVPLSKTKA</sequence>
<dbReference type="EMBL" id="HBUF01341514">
    <property type="protein sequence ID" value="CAG6704203.1"/>
    <property type="molecule type" value="Transcribed_RNA"/>
</dbReference>
<keyword evidence="2" id="KW-0597">Phosphoprotein</keyword>
<evidence type="ECO:0000313" key="6">
    <source>
        <dbReference type="EMBL" id="CAG6704196.1"/>
    </source>
</evidence>
<evidence type="ECO:0000259" key="5">
    <source>
        <dbReference type="Pfam" id="PF03088"/>
    </source>
</evidence>
<keyword evidence="4" id="KW-0812">Transmembrane</keyword>
<dbReference type="AlphaFoldDB" id="A0A8D8UBN9"/>
<dbReference type="SUPFAM" id="SSF63829">
    <property type="entry name" value="Calcium-dependent phosphotriesterase"/>
    <property type="match status" value="1"/>
</dbReference>
<dbReference type="Pfam" id="PF03088">
    <property type="entry name" value="Str_synth"/>
    <property type="match status" value="1"/>
</dbReference>
<feature type="transmembrane region" description="Helical" evidence="4">
    <location>
        <begin position="7"/>
        <end position="24"/>
    </location>
</feature>
<evidence type="ECO:0000256" key="1">
    <source>
        <dbReference type="ARBA" id="ARBA00009191"/>
    </source>
</evidence>
<dbReference type="Pfam" id="PF20067">
    <property type="entry name" value="SSL_N"/>
    <property type="match status" value="1"/>
</dbReference>
<comment type="similarity">
    <text evidence="1">Belongs to the strictosidine synthase family.</text>
</comment>
<keyword evidence="4" id="KW-1133">Transmembrane helix</keyword>
<dbReference type="EMBL" id="HBUF01607240">
    <property type="protein sequence ID" value="CAG6777815.1"/>
    <property type="molecule type" value="Transcribed_RNA"/>
</dbReference>
<dbReference type="EMBL" id="HBUF01607236">
    <property type="protein sequence ID" value="CAG6777806.1"/>
    <property type="molecule type" value="Transcribed_RNA"/>
</dbReference>
<dbReference type="PANTHER" id="PTHR10426:SF88">
    <property type="entry name" value="ADIPOCYTE PLASMA MEMBRANE-ASSOCIATED PROTEIN HEMOMUCIN-RELATED"/>
    <property type="match status" value="1"/>
</dbReference>
<dbReference type="EMBL" id="HBUF01607239">
    <property type="protein sequence ID" value="CAG6777813.1"/>
    <property type="molecule type" value="Transcribed_RNA"/>
</dbReference>
<dbReference type="PANTHER" id="PTHR10426">
    <property type="entry name" value="STRICTOSIDINE SYNTHASE-RELATED"/>
    <property type="match status" value="1"/>
</dbReference>
<dbReference type="EMBL" id="HBUF01341511">
    <property type="protein sequence ID" value="CAG6704200.1"/>
    <property type="molecule type" value="Transcribed_RNA"/>
</dbReference>
<dbReference type="EMBL" id="HBUF01341512">
    <property type="protein sequence ID" value="CAG6704201.1"/>
    <property type="molecule type" value="Transcribed_RNA"/>
</dbReference>
<dbReference type="EMBL" id="HBUF01341507">
    <property type="protein sequence ID" value="CAG6704196.1"/>
    <property type="molecule type" value="Transcribed_RNA"/>
</dbReference>
<dbReference type="EMBL" id="HBUF01341513">
    <property type="protein sequence ID" value="CAG6704202.1"/>
    <property type="molecule type" value="Transcribed_RNA"/>
</dbReference>
<organism evidence="6">
    <name type="scientific">Cacopsylla melanoneura</name>
    <dbReference type="NCBI Taxonomy" id="428564"/>
    <lineage>
        <taxon>Eukaryota</taxon>
        <taxon>Metazoa</taxon>
        <taxon>Ecdysozoa</taxon>
        <taxon>Arthropoda</taxon>
        <taxon>Hexapoda</taxon>
        <taxon>Insecta</taxon>
        <taxon>Pterygota</taxon>
        <taxon>Neoptera</taxon>
        <taxon>Paraneoptera</taxon>
        <taxon>Hemiptera</taxon>
        <taxon>Sternorrhyncha</taxon>
        <taxon>Psylloidea</taxon>
        <taxon>Psyllidae</taxon>
        <taxon>Psyllinae</taxon>
        <taxon>Cacopsylla</taxon>
    </lineage>
</organism>
<dbReference type="GO" id="GO:0012505">
    <property type="term" value="C:endomembrane system"/>
    <property type="evidence" value="ECO:0007669"/>
    <property type="project" value="TreeGrafter"/>
</dbReference>
<feature type="domain" description="Strictosidine synthase conserved region" evidence="5">
    <location>
        <begin position="163"/>
        <end position="248"/>
    </location>
</feature>
<dbReference type="InterPro" id="IPR011042">
    <property type="entry name" value="6-blade_b-propeller_TolB-like"/>
</dbReference>
<name>A0A8D8UBN9_9HEMI</name>
<dbReference type="EMBL" id="HBUF01341515">
    <property type="protein sequence ID" value="CAG6704204.1"/>
    <property type="molecule type" value="Transcribed_RNA"/>
</dbReference>
<dbReference type="EMBL" id="HBUF01607238">
    <property type="protein sequence ID" value="CAG6777811.1"/>
    <property type="molecule type" value="Transcribed_RNA"/>
</dbReference>